<dbReference type="EMBL" id="CAACVG010009104">
    <property type="protein sequence ID" value="VEN52100.1"/>
    <property type="molecule type" value="Genomic_DNA"/>
</dbReference>
<dbReference type="OrthoDB" id="10062605at2759"/>
<reference evidence="1 2" key="1">
    <citation type="submission" date="2019-01" db="EMBL/GenBank/DDBJ databases">
        <authorList>
            <person name="Sayadi A."/>
        </authorList>
    </citation>
    <scope>NUCLEOTIDE SEQUENCE [LARGE SCALE GENOMIC DNA]</scope>
</reference>
<proteinExistence type="predicted"/>
<accession>A0A653CW09</accession>
<evidence type="ECO:0000313" key="2">
    <source>
        <dbReference type="Proteomes" id="UP000410492"/>
    </source>
</evidence>
<protein>
    <submittedName>
        <fullName evidence="1">Uncharacterized protein</fullName>
    </submittedName>
</protein>
<name>A0A653CW09_CALMS</name>
<gene>
    <name evidence="1" type="ORF">CALMAC_LOCUS12355</name>
</gene>
<organism evidence="1 2">
    <name type="scientific">Callosobruchus maculatus</name>
    <name type="common">Southern cowpea weevil</name>
    <name type="synonym">Pulse bruchid</name>
    <dbReference type="NCBI Taxonomy" id="64391"/>
    <lineage>
        <taxon>Eukaryota</taxon>
        <taxon>Metazoa</taxon>
        <taxon>Ecdysozoa</taxon>
        <taxon>Arthropoda</taxon>
        <taxon>Hexapoda</taxon>
        <taxon>Insecta</taxon>
        <taxon>Pterygota</taxon>
        <taxon>Neoptera</taxon>
        <taxon>Endopterygota</taxon>
        <taxon>Coleoptera</taxon>
        <taxon>Polyphaga</taxon>
        <taxon>Cucujiformia</taxon>
        <taxon>Chrysomeloidea</taxon>
        <taxon>Chrysomelidae</taxon>
        <taxon>Bruchinae</taxon>
        <taxon>Bruchini</taxon>
        <taxon>Callosobruchus</taxon>
    </lineage>
</organism>
<dbReference type="AlphaFoldDB" id="A0A653CW09"/>
<keyword evidence="2" id="KW-1185">Reference proteome</keyword>
<evidence type="ECO:0000313" key="1">
    <source>
        <dbReference type="EMBL" id="VEN52100.1"/>
    </source>
</evidence>
<sequence>MSFSMCMLVDQETKTCFWFVGRRSTARSTDINFFRFYFNSSVVFELHHVPNSQISNSIYNFTARMKSNARLNFPYAKIMNWTAL</sequence>
<dbReference type="Proteomes" id="UP000410492">
    <property type="component" value="Unassembled WGS sequence"/>
</dbReference>